<comment type="caution">
    <text evidence="3">The sequence shown here is derived from an EMBL/GenBank/DDBJ whole genome shotgun (WGS) entry which is preliminary data.</text>
</comment>
<protein>
    <recommendedName>
        <fullName evidence="5">Integral membrane protein</fullName>
    </recommendedName>
</protein>
<reference evidence="4" key="1">
    <citation type="journal article" date="2019" name="Int. J. Syst. Evol. Microbiol.">
        <title>The Global Catalogue of Microorganisms (GCM) 10K type strain sequencing project: providing services to taxonomists for standard genome sequencing and annotation.</title>
        <authorList>
            <consortium name="The Broad Institute Genomics Platform"/>
            <consortium name="The Broad Institute Genome Sequencing Center for Infectious Disease"/>
            <person name="Wu L."/>
            <person name="Ma J."/>
        </authorList>
    </citation>
    <scope>NUCLEOTIDE SEQUENCE [LARGE SCALE GENOMIC DNA]</scope>
    <source>
        <strain evidence="4">CGMCC 1.1927</strain>
    </source>
</reference>
<name>A0ABQ1XVA4_9MICC</name>
<evidence type="ECO:0000256" key="1">
    <source>
        <dbReference type="SAM" id="MobiDB-lite"/>
    </source>
</evidence>
<dbReference type="Proteomes" id="UP000596938">
    <property type="component" value="Unassembled WGS sequence"/>
</dbReference>
<feature type="region of interest" description="Disordered" evidence="1">
    <location>
        <begin position="1"/>
        <end position="25"/>
    </location>
</feature>
<evidence type="ECO:0008006" key="5">
    <source>
        <dbReference type="Google" id="ProtNLM"/>
    </source>
</evidence>
<keyword evidence="2" id="KW-1133">Transmembrane helix</keyword>
<feature type="transmembrane region" description="Helical" evidence="2">
    <location>
        <begin position="76"/>
        <end position="101"/>
    </location>
</feature>
<keyword evidence="2" id="KW-0472">Membrane</keyword>
<evidence type="ECO:0000256" key="2">
    <source>
        <dbReference type="SAM" id="Phobius"/>
    </source>
</evidence>
<dbReference type="RefSeq" id="WP_188812228.1">
    <property type="nucleotide sequence ID" value="NZ_BAAAWV010000001.1"/>
</dbReference>
<keyword evidence="4" id="KW-1185">Reference proteome</keyword>
<accession>A0ABQ1XVA4</accession>
<feature type="transmembrane region" description="Helical" evidence="2">
    <location>
        <begin position="41"/>
        <end position="64"/>
    </location>
</feature>
<evidence type="ECO:0000313" key="3">
    <source>
        <dbReference type="EMBL" id="GGH04068.1"/>
    </source>
</evidence>
<sequence>MGVPPPNEPTGKRTAQHESLRKAEAHEAFEDRNVRGATASLILAILALASMVITAPLAMFAMLATYPSEGPSEMPWVTPLVFFSLPLLFAVPSLALAIHAINRPPESSPDRPSAAAALCIAGLVVALALGPALDLLGNL</sequence>
<feature type="transmembrane region" description="Helical" evidence="2">
    <location>
        <begin position="113"/>
        <end position="133"/>
    </location>
</feature>
<dbReference type="EMBL" id="BMKU01000010">
    <property type="protein sequence ID" value="GGH04068.1"/>
    <property type="molecule type" value="Genomic_DNA"/>
</dbReference>
<feature type="compositionally biased region" description="Basic and acidic residues" evidence="1">
    <location>
        <begin position="15"/>
        <end position="25"/>
    </location>
</feature>
<keyword evidence="2" id="KW-0812">Transmembrane</keyword>
<proteinExistence type="predicted"/>
<organism evidence="3 4">
    <name type="scientific">Pseudarthrobacter polychromogenes</name>
    <dbReference type="NCBI Taxonomy" id="1676"/>
    <lineage>
        <taxon>Bacteria</taxon>
        <taxon>Bacillati</taxon>
        <taxon>Actinomycetota</taxon>
        <taxon>Actinomycetes</taxon>
        <taxon>Micrococcales</taxon>
        <taxon>Micrococcaceae</taxon>
        <taxon>Pseudarthrobacter</taxon>
    </lineage>
</organism>
<gene>
    <name evidence="3" type="ORF">GCM10011577_30100</name>
</gene>
<evidence type="ECO:0000313" key="4">
    <source>
        <dbReference type="Proteomes" id="UP000596938"/>
    </source>
</evidence>